<accession>A0A8X6I5I8</accession>
<dbReference type="Proteomes" id="UP000887013">
    <property type="component" value="Unassembled WGS sequence"/>
</dbReference>
<organism evidence="4 5">
    <name type="scientific">Nephila pilipes</name>
    <name type="common">Giant wood spider</name>
    <name type="synonym">Nephila maculata</name>
    <dbReference type="NCBI Taxonomy" id="299642"/>
    <lineage>
        <taxon>Eukaryota</taxon>
        <taxon>Metazoa</taxon>
        <taxon>Ecdysozoa</taxon>
        <taxon>Arthropoda</taxon>
        <taxon>Chelicerata</taxon>
        <taxon>Arachnida</taxon>
        <taxon>Araneae</taxon>
        <taxon>Araneomorphae</taxon>
        <taxon>Entelegynae</taxon>
        <taxon>Araneoidea</taxon>
        <taxon>Nephilidae</taxon>
        <taxon>Nephila</taxon>
    </lineage>
</organism>
<protein>
    <submittedName>
        <fullName evidence="4">Eukaryotic translation initiation factor 4E-binding protein Mextli</fullName>
    </submittedName>
</protein>
<keyword evidence="5" id="KW-1185">Reference proteome</keyword>
<dbReference type="EMBL" id="BMAW01087870">
    <property type="protein sequence ID" value="GFS31999.1"/>
    <property type="molecule type" value="Genomic_DNA"/>
</dbReference>
<reference evidence="4" key="1">
    <citation type="submission" date="2020-08" db="EMBL/GenBank/DDBJ databases">
        <title>Multicomponent nature underlies the extraordinary mechanical properties of spider dragline silk.</title>
        <authorList>
            <person name="Kono N."/>
            <person name="Nakamura H."/>
            <person name="Mori M."/>
            <person name="Yoshida Y."/>
            <person name="Ohtoshi R."/>
            <person name="Malay A.D."/>
            <person name="Moran D.A.P."/>
            <person name="Tomita M."/>
            <person name="Numata K."/>
            <person name="Arakawa K."/>
        </authorList>
    </citation>
    <scope>NUCLEOTIDE SEQUENCE</scope>
</reference>
<evidence type="ECO:0000259" key="3">
    <source>
        <dbReference type="SMART" id="SM00322"/>
    </source>
</evidence>
<dbReference type="GO" id="GO:0008190">
    <property type="term" value="F:eukaryotic initiation factor 4E binding"/>
    <property type="evidence" value="ECO:0007669"/>
    <property type="project" value="InterPro"/>
</dbReference>
<dbReference type="GO" id="GO:0034518">
    <property type="term" value="C:RNA cap binding complex"/>
    <property type="evidence" value="ECO:0007669"/>
    <property type="project" value="TreeGrafter"/>
</dbReference>
<dbReference type="Pfam" id="PF00013">
    <property type="entry name" value="KH_1"/>
    <property type="match status" value="1"/>
</dbReference>
<dbReference type="SUPFAM" id="SSF54791">
    <property type="entry name" value="Eukaryotic type KH-domain (KH-domain type I)"/>
    <property type="match status" value="1"/>
</dbReference>
<gene>
    <name evidence="4" type="primary">mxt</name>
    <name evidence="4" type="ORF">NPIL_13002</name>
</gene>
<keyword evidence="4" id="KW-0648">Protein biosynthesis</keyword>
<dbReference type="CDD" id="cd22454">
    <property type="entry name" value="KH-I_Mextli_like"/>
    <property type="match status" value="1"/>
</dbReference>
<dbReference type="Gene3D" id="3.30.1370.10">
    <property type="entry name" value="K Homology domain, type 1"/>
    <property type="match status" value="1"/>
</dbReference>
<dbReference type="PANTHER" id="PTHR20849:SF2">
    <property type="entry name" value="EUKARYOTIC TRANSLATION INITIATION FACTOR 4E-BINDING PROTEIN MEXTLI"/>
    <property type="match status" value="1"/>
</dbReference>
<evidence type="ECO:0000313" key="4">
    <source>
        <dbReference type="EMBL" id="GFS31999.1"/>
    </source>
</evidence>
<dbReference type="InterPro" id="IPR004088">
    <property type="entry name" value="KH_dom_type_1"/>
</dbReference>
<feature type="domain" description="K Homology" evidence="3">
    <location>
        <begin position="220"/>
        <end position="291"/>
    </location>
</feature>
<dbReference type="InterPro" id="IPR040160">
    <property type="entry name" value="Mxt"/>
</dbReference>
<name>A0A8X6I5I8_NEPPI</name>
<dbReference type="InterPro" id="IPR004087">
    <property type="entry name" value="KH_dom"/>
</dbReference>
<dbReference type="PANTHER" id="PTHR20849">
    <property type="entry name" value="EUKARYOTIC TRANSLATION INITIATION FACTOR 4E-BINDING PROTEIN MEXTLI"/>
    <property type="match status" value="1"/>
</dbReference>
<dbReference type="InterPro" id="IPR036612">
    <property type="entry name" value="KH_dom_type_1_sf"/>
</dbReference>
<dbReference type="PROSITE" id="PS50084">
    <property type="entry name" value="KH_TYPE_1"/>
    <property type="match status" value="1"/>
</dbReference>
<evidence type="ECO:0000256" key="1">
    <source>
        <dbReference type="PROSITE-ProRule" id="PRU00117"/>
    </source>
</evidence>
<keyword evidence="1" id="KW-0694">RNA-binding</keyword>
<evidence type="ECO:0000256" key="2">
    <source>
        <dbReference type="SAM" id="MobiDB-lite"/>
    </source>
</evidence>
<dbReference type="SMART" id="SM00322">
    <property type="entry name" value="KH"/>
    <property type="match status" value="1"/>
</dbReference>
<comment type="caution">
    <text evidence="4">The sequence shown here is derived from an EMBL/GenBank/DDBJ whole genome shotgun (WGS) entry which is preliminary data.</text>
</comment>
<dbReference type="GO" id="GO:1901190">
    <property type="term" value="P:regulation of formation of translation initiation ternary complex"/>
    <property type="evidence" value="ECO:0007669"/>
    <property type="project" value="TreeGrafter"/>
</dbReference>
<dbReference type="AlphaFoldDB" id="A0A8X6I5I8"/>
<dbReference type="FunFam" id="3.30.1370.10:FF:000072">
    <property type="entry name" value="Uncharacterized protein, isoform A"/>
    <property type="match status" value="1"/>
</dbReference>
<dbReference type="GO" id="GO:0045727">
    <property type="term" value="P:positive regulation of translation"/>
    <property type="evidence" value="ECO:0007669"/>
    <property type="project" value="InterPro"/>
</dbReference>
<evidence type="ECO:0000313" key="5">
    <source>
        <dbReference type="Proteomes" id="UP000887013"/>
    </source>
</evidence>
<keyword evidence="4" id="KW-0396">Initiation factor</keyword>
<sequence length="600" mass="68285">MSSSPLRKIPLDLLLFEYYIMSAKTVRNIREPLKKPRPLKSVPSETKFHIPDPKDTVIQKTRDEILADLEILNVSISNCSFDEITTMDISRMCTILKKRGEELDSFHKEAIDRYFCTLRNACREERLDMVSRIKLLETIELRARGWKRNENINNYFNMKIMELEQKGANMLNFSGITSPTIPYPVQNQNLNSPTGVQLAPGEILRSSGKFEKPTKIAGKNYFKDEIVIRNSDSGKVMGIKGRRVHMIEELSDTVISFQRVNPGARDRLVQITGPHEEAIGHAKLLVEDTIRRNASPVRDNADLSGFDNSAESDFGNSFSSVDNQSFMKKSLQHSYSMGDASLREYSLSLQVGQDMLTLTGTNADLLKTARLVLQEFFTGQSEILEKHESLNMQLSSENNNQRFDLRKQSSFKNNMNNFSTSWKNNNFGRESVSPFSSSDDDIGKEEKIKGIERMKSVQDKSSPDFLSAADEIKNQNSISSESSVEFGKFMRSSSLPNENLQSFNTFPKTELSQNDDVFSPLMSPSDADAPPIPPPSYKRHIYSREFLLNCAKSPFSHNQPTDYARIHQNFREIICQSPVMFDPVKYEESRLQESTVCMLK</sequence>
<dbReference type="GO" id="GO:0003723">
    <property type="term" value="F:RNA binding"/>
    <property type="evidence" value="ECO:0007669"/>
    <property type="project" value="UniProtKB-UniRule"/>
</dbReference>
<feature type="region of interest" description="Disordered" evidence="2">
    <location>
        <begin position="514"/>
        <end position="534"/>
    </location>
</feature>
<proteinExistence type="predicted"/>
<dbReference type="Gene3D" id="1.25.40.180">
    <property type="match status" value="1"/>
</dbReference>
<dbReference type="GO" id="GO:0003743">
    <property type="term" value="F:translation initiation factor activity"/>
    <property type="evidence" value="ECO:0007669"/>
    <property type="project" value="UniProtKB-KW"/>
</dbReference>
<dbReference type="GO" id="GO:0005737">
    <property type="term" value="C:cytoplasm"/>
    <property type="evidence" value="ECO:0007669"/>
    <property type="project" value="TreeGrafter"/>
</dbReference>